<keyword evidence="1" id="KW-0812">Transmembrane</keyword>
<dbReference type="EMBL" id="JAQQKX010000007">
    <property type="protein sequence ID" value="MDC7683682.1"/>
    <property type="molecule type" value="Genomic_DNA"/>
</dbReference>
<dbReference type="Proteomes" id="UP001214854">
    <property type="component" value="Unassembled WGS sequence"/>
</dbReference>
<keyword evidence="1" id="KW-0472">Membrane</keyword>
<evidence type="ECO:0000313" key="2">
    <source>
        <dbReference type="EMBL" id="MDC7683682.1"/>
    </source>
</evidence>
<evidence type="ECO:0000313" key="3">
    <source>
        <dbReference type="Proteomes" id="UP001214854"/>
    </source>
</evidence>
<sequence>MSEIFTGGVIMTIILQSAAALMWFGRAGARLDTLEARFQQQAGVVERLARLEEQALATRAALARIETKLDEARI</sequence>
<comment type="caution">
    <text evidence="2">The sequence shown here is derived from an EMBL/GenBank/DDBJ whole genome shotgun (WGS) entry which is preliminary data.</text>
</comment>
<keyword evidence="1" id="KW-1133">Transmembrane helix</keyword>
<dbReference type="RefSeq" id="WP_272748148.1">
    <property type="nucleotide sequence ID" value="NZ_JAQQKX010000007.1"/>
</dbReference>
<gene>
    <name evidence="2" type="ORF">PQU92_10360</name>
</gene>
<name>A0ABT5HUC5_9CAUL</name>
<protein>
    <submittedName>
        <fullName evidence="2">Uncharacterized protein</fullName>
    </submittedName>
</protein>
<feature type="transmembrane region" description="Helical" evidence="1">
    <location>
        <begin position="6"/>
        <end position="24"/>
    </location>
</feature>
<evidence type="ECO:0000256" key="1">
    <source>
        <dbReference type="SAM" id="Phobius"/>
    </source>
</evidence>
<keyword evidence="3" id="KW-1185">Reference proteome</keyword>
<accession>A0ABT5HUC5</accession>
<organism evidence="2 3">
    <name type="scientific">Asticcacaulis aquaticus</name>
    <dbReference type="NCBI Taxonomy" id="2984212"/>
    <lineage>
        <taxon>Bacteria</taxon>
        <taxon>Pseudomonadati</taxon>
        <taxon>Pseudomonadota</taxon>
        <taxon>Alphaproteobacteria</taxon>
        <taxon>Caulobacterales</taxon>
        <taxon>Caulobacteraceae</taxon>
        <taxon>Asticcacaulis</taxon>
    </lineage>
</organism>
<proteinExistence type="predicted"/>
<reference evidence="2 3" key="1">
    <citation type="submission" date="2023-01" db="EMBL/GenBank/DDBJ databases">
        <title>Novel species of the genus Asticcacaulis isolated from rivers.</title>
        <authorList>
            <person name="Lu H."/>
        </authorList>
    </citation>
    <scope>NUCLEOTIDE SEQUENCE [LARGE SCALE GENOMIC DNA]</scope>
    <source>
        <strain evidence="2 3">BYS171W</strain>
    </source>
</reference>